<evidence type="ECO:0000313" key="3">
    <source>
        <dbReference type="Proteomes" id="UP001461498"/>
    </source>
</evidence>
<evidence type="ECO:0000313" key="2">
    <source>
        <dbReference type="EMBL" id="KAK9502489.1"/>
    </source>
</evidence>
<keyword evidence="1" id="KW-0472">Membrane</keyword>
<dbReference type="SUPFAM" id="SSF54648">
    <property type="entry name" value="DLC"/>
    <property type="match status" value="1"/>
</dbReference>
<feature type="transmembrane region" description="Helical" evidence="1">
    <location>
        <begin position="100"/>
        <end position="120"/>
    </location>
</feature>
<dbReference type="CDD" id="cd21450">
    <property type="entry name" value="DLC-like_DYNLL1-like"/>
    <property type="match status" value="1"/>
</dbReference>
<gene>
    <name evidence="2" type="ORF">O3M35_011260</name>
</gene>
<name>A0AAW1CV29_9HEMI</name>
<dbReference type="GO" id="GO:0030286">
    <property type="term" value="C:dynein complex"/>
    <property type="evidence" value="ECO:0007669"/>
    <property type="project" value="InterPro"/>
</dbReference>
<keyword evidence="1" id="KW-0812">Transmembrane</keyword>
<accession>A0AAW1CV29</accession>
<dbReference type="InterPro" id="IPR001372">
    <property type="entry name" value="Dynein_light_chain_typ-1/2"/>
</dbReference>
<dbReference type="Gene3D" id="3.30.740.10">
    <property type="entry name" value="Protein Inhibitor Of Neuronal Nitric Oxide Synthase"/>
    <property type="match status" value="1"/>
</dbReference>
<comment type="caution">
    <text evidence="2">The sequence shown here is derived from an EMBL/GenBank/DDBJ whole genome shotgun (WGS) entry which is preliminary data.</text>
</comment>
<dbReference type="SMART" id="SM01375">
    <property type="entry name" value="Dynein_light"/>
    <property type="match status" value="1"/>
</dbReference>
<dbReference type="GO" id="GO:0007017">
    <property type="term" value="P:microtubule-based process"/>
    <property type="evidence" value="ECO:0007669"/>
    <property type="project" value="InterPro"/>
</dbReference>
<feature type="transmembrane region" description="Helical" evidence="1">
    <location>
        <begin position="126"/>
        <end position="146"/>
    </location>
</feature>
<dbReference type="Proteomes" id="UP001461498">
    <property type="component" value="Unassembled WGS sequence"/>
</dbReference>
<dbReference type="EMBL" id="JAPXFL010000008">
    <property type="protein sequence ID" value="KAK9502489.1"/>
    <property type="molecule type" value="Genomic_DNA"/>
</dbReference>
<protein>
    <submittedName>
        <fullName evidence="2">Uncharacterized protein</fullName>
    </submittedName>
</protein>
<organism evidence="2 3">
    <name type="scientific">Rhynocoris fuscipes</name>
    <dbReference type="NCBI Taxonomy" id="488301"/>
    <lineage>
        <taxon>Eukaryota</taxon>
        <taxon>Metazoa</taxon>
        <taxon>Ecdysozoa</taxon>
        <taxon>Arthropoda</taxon>
        <taxon>Hexapoda</taxon>
        <taxon>Insecta</taxon>
        <taxon>Pterygota</taxon>
        <taxon>Neoptera</taxon>
        <taxon>Paraneoptera</taxon>
        <taxon>Hemiptera</taxon>
        <taxon>Heteroptera</taxon>
        <taxon>Panheteroptera</taxon>
        <taxon>Cimicomorpha</taxon>
        <taxon>Reduviidae</taxon>
        <taxon>Harpactorinae</taxon>
        <taxon>Harpactorini</taxon>
        <taxon>Rhynocoris</taxon>
    </lineage>
</organism>
<keyword evidence="1" id="KW-1133">Transmembrane helix</keyword>
<dbReference type="Pfam" id="PF01221">
    <property type="entry name" value="Dynein_light"/>
    <property type="match status" value="1"/>
</dbReference>
<proteinExistence type="predicted"/>
<evidence type="ECO:0000256" key="1">
    <source>
        <dbReference type="SAM" id="Phobius"/>
    </source>
</evidence>
<keyword evidence="3" id="KW-1185">Reference proteome</keyword>
<dbReference type="AlphaFoldDB" id="A0AAW1CV29"/>
<reference evidence="2 3" key="1">
    <citation type="submission" date="2022-12" db="EMBL/GenBank/DDBJ databases">
        <title>Chromosome-level genome assembly of true bugs.</title>
        <authorList>
            <person name="Ma L."/>
            <person name="Li H."/>
        </authorList>
    </citation>
    <scope>NUCLEOTIDE SEQUENCE [LARGE SCALE GENOMIC DNA]</scope>
    <source>
        <strain evidence="2">Lab_2022b</strain>
    </source>
</reference>
<dbReference type="InterPro" id="IPR037177">
    <property type="entry name" value="DLC_sf"/>
</dbReference>
<sequence length="148" mass="17566">MVSFQAQVRNSLINELLDYREKKYNQLALEGFMQGRDEWDVYDTLVYETRFLTRRATTFKTVDMPYILQAKTYAFARRSMLKYYDENDMARYIKRNLNKFTALGNWQVIVGFNFALSCTAEEGRYLYFWIGALGFAVFKIGSYNLLKI</sequence>